<dbReference type="Proteomes" id="UP000324639">
    <property type="component" value="Chromosome Bgt_-07"/>
</dbReference>
<dbReference type="GO" id="GO:0004540">
    <property type="term" value="F:RNA nuclease activity"/>
    <property type="evidence" value="ECO:0007669"/>
    <property type="project" value="InterPro"/>
</dbReference>
<dbReference type="GO" id="GO:0003723">
    <property type="term" value="F:RNA binding"/>
    <property type="evidence" value="ECO:0007669"/>
    <property type="project" value="InterPro"/>
</dbReference>
<dbReference type="GO" id="GO:0016787">
    <property type="term" value="F:hydrolase activity"/>
    <property type="evidence" value="ECO:0007669"/>
    <property type="project" value="UniProtKB-KW"/>
</dbReference>
<dbReference type="VEuPathDB" id="FungiDB:BGT96224V316_LOCUS4622"/>
<name>A0A1L5JEG2_BLUGR</name>
<organism evidence="4">
    <name type="scientific">Blumeria graminis f. sp. tritici</name>
    <dbReference type="NCBI Taxonomy" id="62690"/>
    <lineage>
        <taxon>Eukaryota</taxon>
        <taxon>Fungi</taxon>
        <taxon>Dikarya</taxon>
        <taxon>Ascomycota</taxon>
        <taxon>Pezizomycotina</taxon>
        <taxon>Leotiomycetes</taxon>
        <taxon>Erysiphales</taxon>
        <taxon>Erysiphaceae</taxon>
        <taxon>Blumeria</taxon>
    </lineage>
</organism>
<keyword evidence="2" id="KW-0378">Hydrolase</keyword>
<evidence type="ECO:0000313" key="5">
    <source>
        <dbReference type="EMBL" id="VDB88745.1"/>
    </source>
</evidence>
<keyword evidence="3" id="KW-0732">Signal</keyword>
<feature type="chain" id="PRO_5041053019" evidence="3">
    <location>
        <begin position="22"/>
        <end position="118"/>
    </location>
</feature>
<evidence type="ECO:0000256" key="3">
    <source>
        <dbReference type="SAM" id="SignalP"/>
    </source>
</evidence>
<sequence>MRPFQLLSAIAIFLSLETVEAAAYWNCNGTPIPDERARSAARLAFSFVPNTVHGYPSVYRVEYPGVEFGTLRTFPIKNSDESWQGGNVDYYVLANIGLSVMEVFVVEANNKRCTKVAG</sequence>
<dbReference type="SUPFAM" id="SSF53933">
    <property type="entry name" value="Microbial ribonucleases"/>
    <property type="match status" value="1"/>
</dbReference>
<accession>A0A1L5JEG2</accession>
<dbReference type="EMBL" id="LR026990">
    <property type="protein sequence ID" value="VDB88745.1"/>
    <property type="molecule type" value="Genomic_DNA"/>
</dbReference>
<reference evidence="4" key="1">
    <citation type="journal article" date="2016" name="New Phytol.">
        <title>AvrPm2 encodes an RNase-like avirulence effector which is conserved in the two different specialized forms of wheat and rye powdery mildew fungus.</title>
        <authorList>
            <person name="Praz C.R."/>
            <person name="Bourras S."/>
            <person name="Zeng F."/>
            <person name="Sanchez-Martin J."/>
            <person name="Menardo F."/>
            <person name="Xue M."/>
            <person name="Yang L."/>
            <person name="Roffler S."/>
            <person name="Boni R."/>
            <person name="Herren G."/>
            <person name="McNally K.E."/>
            <person name="Ben-David R."/>
            <person name="Parlange F."/>
            <person name="Oberhaensli S."/>
            <person name="Fluckiger S."/>
            <person name="Schafer L.K."/>
            <person name="Wicker T."/>
            <person name="Yu D."/>
            <person name="Keller B."/>
        </authorList>
    </citation>
    <scope>NUCLEOTIDE SEQUENCE</scope>
    <source>
        <strain evidence="4">96224</strain>
    </source>
</reference>
<dbReference type="InterPro" id="IPR016191">
    <property type="entry name" value="Ribonuclease/ribotoxin"/>
</dbReference>
<reference evidence="5 6" key="2">
    <citation type="submission" date="2018-08" db="EMBL/GenBank/DDBJ databases">
        <authorList>
            <person name="Muller C M."/>
        </authorList>
    </citation>
    <scope>NUCLEOTIDE SEQUENCE [LARGE SCALE GENOMIC DNA]</scope>
</reference>
<keyword evidence="6" id="KW-1185">Reference proteome</keyword>
<gene>
    <name evidence="5" type="ORF">BGT96224V316_LOCUS4622</name>
    <name evidence="4" type="ORF">BgtE-5843</name>
</gene>
<feature type="signal peptide" evidence="3">
    <location>
        <begin position="1"/>
        <end position="21"/>
    </location>
</feature>
<evidence type="ECO:0000256" key="2">
    <source>
        <dbReference type="ARBA" id="ARBA00022801"/>
    </source>
</evidence>
<evidence type="ECO:0000313" key="4">
    <source>
        <dbReference type="EMBL" id="APO13052.1"/>
    </source>
</evidence>
<dbReference type="SMR" id="A0A1L5JEG2"/>
<keyword evidence="1" id="KW-0540">Nuclease</keyword>
<evidence type="ECO:0000256" key="1">
    <source>
        <dbReference type="ARBA" id="ARBA00022722"/>
    </source>
</evidence>
<proteinExistence type="predicted"/>
<dbReference type="AlphaFoldDB" id="A0A1L5JEG2"/>
<evidence type="ECO:0000313" key="6">
    <source>
        <dbReference type="Proteomes" id="UP000324639"/>
    </source>
</evidence>
<protein>
    <submittedName>
        <fullName evidence="4 5">BgtE-5843</fullName>
    </submittedName>
</protein>
<dbReference type="EMBL" id="KX765276">
    <property type="protein sequence ID" value="APO13052.1"/>
    <property type="molecule type" value="Genomic_DNA"/>
</dbReference>